<keyword evidence="11" id="KW-1185">Reference proteome</keyword>
<comment type="caution">
    <text evidence="10">The sequence shown here is derived from an EMBL/GenBank/DDBJ whole genome shotgun (WGS) entry which is preliminary data.</text>
</comment>
<evidence type="ECO:0000256" key="6">
    <source>
        <dbReference type="ARBA" id="ARBA00022989"/>
    </source>
</evidence>
<dbReference type="InterPro" id="IPR001851">
    <property type="entry name" value="ABC_transp_permease"/>
</dbReference>
<keyword evidence="3" id="KW-1003">Cell membrane</keyword>
<keyword evidence="4 9" id="KW-0812">Transmembrane</keyword>
<dbReference type="CDD" id="cd06582">
    <property type="entry name" value="TM_PBP1_LivH_like"/>
    <property type="match status" value="1"/>
</dbReference>
<dbReference type="PANTHER" id="PTHR11795:SF445">
    <property type="entry name" value="AMINO ACID ABC TRANSPORTER PERMEASE PROTEIN"/>
    <property type="match status" value="1"/>
</dbReference>
<keyword evidence="5" id="KW-0029">Amino-acid transport</keyword>
<feature type="transmembrane region" description="Helical" evidence="9">
    <location>
        <begin position="6"/>
        <end position="28"/>
    </location>
</feature>
<feature type="transmembrane region" description="Helical" evidence="9">
    <location>
        <begin position="93"/>
        <end position="113"/>
    </location>
</feature>
<dbReference type="GO" id="GO:0005886">
    <property type="term" value="C:plasma membrane"/>
    <property type="evidence" value="ECO:0007669"/>
    <property type="project" value="UniProtKB-SubCell"/>
</dbReference>
<keyword evidence="7 9" id="KW-0472">Membrane</keyword>
<sequence length="289" mass="30303">MLFYHLIDGFFLGGLYVTIALGLTLVFGVMNTVNLAQGEVLIGSAYLTYTLSSLTHLDPLLCLLLVAPIMFVIGYLVQRLLLNPLIPRGQETLLVATFGLLLVAETLFGLIYGNNTLSLSASYTLTGLNIFGDTVRTVYVIALVAALLLVVGTHLLLSYLPLGKAIRAAAEDPGAAASIGINVPLVYGITFGLAAAISAVGGTLIGLSFGFGPTTGSSWLLRSFTVIVLGGMGSLWGTLLGGLLIGVLEEVAASIVGPQFRDLIVFAFLVIVLIVRPEGFFGQRVGVAK</sequence>
<dbReference type="RefSeq" id="WP_189362041.1">
    <property type="nucleotide sequence ID" value="NZ_MCIF01000002.1"/>
</dbReference>
<dbReference type="Pfam" id="PF02653">
    <property type="entry name" value="BPD_transp_2"/>
    <property type="match status" value="1"/>
</dbReference>
<dbReference type="EMBL" id="MCIF01000002">
    <property type="protein sequence ID" value="RAQ97594.1"/>
    <property type="molecule type" value="Genomic_DNA"/>
</dbReference>
<evidence type="ECO:0000256" key="2">
    <source>
        <dbReference type="ARBA" id="ARBA00022448"/>
    </source>
</evidence>
<feature type="transmembrane region" description="Helical" evidence="9">
    <location>
        <begin position="138"/>
        <end position="157"/>
    </location>
</feature>
<comment type="subcellular location">
    <subcellularLocation>
        <location evidence="1">Cell membrane</location>
        <topology evidence="1">Multi-pass membrane protein</topology>
    </subcellularLocation>
</comment>
<organism evidence="10 11">
    <name type="scientific">Thermogemmatispora tikiterensis</name>
    <dbReference type="NCBI Taxonomy" id="1825093"/>
    <lineage>
        <taxon>Bacteria</taxon>
        <taxon>Bacillati</taxon>
        <taxon>Chloroflexota</taxon>
        <taxon>Ktedonobacteria</taxon>
        <taxon>Thermogemmatisporales</taxon>
        <taxon>Thermogemmatisporaceae</taxon>
        <taxon>Thermogemmatispora</taxon>
    </lineage>
</organism>
<feature type="transmembrane region" description="Helical" evidence="9">
    <location>
        <begin position="63"/>
        <end position="81"/>
    </location>
</feature>
<protein>
    <recommendedName>
        <fullName evidence="12">ABC transporter permease</fullName>
    </recommendedName>
</protein>
<evidence type="ECO:0000256" key="7">
    <source>
        <dbReference type="ARBA" id="ARBA00023136"/>
    </source>
</evidence>
<evidence type="ECO:0000256" key="3">
    <source>
        <dbReference type="ARBA" id="ARBA00022475"/>
    </source>
</evidence>
<gene>
    <name evidence="10" type="ORF">A4R35_18800</name>
</gene>
<dbReference type="GO" id="GO:0022857">
    <property type="term" value="F:transmembrane transporter activity"/>
    <property type="evidence" value="ECO:0007669"/>
    <property type="project" value="InterPro"/>
</dbReference>
<evidence type="ECO:0000256" key="4">
    <source>
        <dbReference type="ARBA" id="ARBA00022692"/>
    </source>
</evidence>
<evidence type="ECO:0000256" key="1">
    <source>
        <dbReference type="ARBA" id="ARBA00004651"/>
    </source>
</evidence>
<evidence type="ECO:0000313" key="11">
    <source>
        <dbReference type="Proteomes" id="UP000248706"/>
    </source>
</evidence>
<feature type="transmembrane region" description="Helical" evidence="9">
    <location>
        <begin position="260"/>
        <end position="277"/>
    </location>
</feature>
<dbReference type="InterPro" id="IPR052157">
    <property type="entry name" value="BCAA_transport_permease"/>
</dbReference>
<evidence type="ECO:0000256" key="9">
    <source>
        <dbReference type="SAM" id="Phobius"/>
    </source>
</evidence>
<reference evidence="10 11" key="1">
    <citation type="submission" date="2016-08" db="EMBL/GenBank/DDBJ databases">
        <title>Analysis of Carbohydrate Active Enzymes in Thermogemmatispora T81 Reveals Carbohydrate Degradation Ability.</title>
        <authorList>
            <person name="Tomazini A."/>
            <person name="Lal S."/>
            <person name="Stott M."/>
            <person name="Henrissat B."/>
            <person name="Polikarpov I."/>
            <person name="Sparling R."/>
            <person name="Levin D.B."/>
        </authorList>
    </citation>
    <scope>NUCLEOTIDE SEQUENCE [LARGE SCALE GENOMIC DNA]</scope>
    <source>
        <strain evidence="10 11">T81</strain>
    </source>
</reference>
<evidence type="ECO:0000256" key="8">
    <source>
        <dbReference type="ARBA" id="ARBA00037998"/>
    </source>
</evidence>
<keyword evidence="6 9" id="KW-1133">Transmembrane helix</keyword>
<name>A0A328VQU4_9CHLR</name>
<proteinExistence type="inferred from homology"/>
<dbReference type="GO" id="GO:0006865">
    <property type="term" value="P:amino acid transport"/>
    <property type="evidence" value="ECO:0007669"/>
    <property type="project" value="UniProtKB-KW"/>
</dbReference>
<dbReference type="AlphaFoldDB" id="A0A328VQU4"/>
<evidence type="ECO:0000313" key="10">
    <source>
        <dbReference type="EMBL" id="RAQ97594.1"/>
    </source>
</evidence>
<feature type="transmembrane region" description="Helical" evidence="9">
    <location>
        <begin position="223"/>
        <end position="248"/>
    </location>
</feature>
<evidence type="ECO:0008006" key="12">
    <source>
        <dbReference type="Google" id="ProtNLM"/>
    </source>
</evidence>
<comment type="similarity">
    <text evidence="8">Belongs to the binding-protein-dependent transport system permease family. LivHM subfamily.</text>
</comment>
<evidence type="ECO:0000256" key="5">
    <source>
        <dbReference type="ARBA" id="ARBA00022970"/>
    </source>
</evidence>
<dbReference type="Proteomes" id="UP000248706">
    <property type="component" value="Unassembled WGS sequence"/>
</dbReference>
<dbReference type="PANTHER" id="PTHR11795">
    <property type="entry name" value="BRANCHED-CHAIN AMINO ACID TRANSPORT SYSTEM PERMEASE PROTEIN LIVH"/>
    <property type="match status" value="1"/>
</dbReference>
<keyword evidence="2" id="KW-0813">Transport</keyword>
<feature type="transmembrane region" description="Helical" evidence="9">
    <location>
        <begin position="185"/>
        <end position="211"/>
    </location>
</feature>
<accession>A0A328VQU4</accession>